<organism evidence="1">
    <name type="scientific">Anguilla anguilla</name>
    <name type="common">European freshwater eel</name>
    <name type="synonym">Muraena anguilla</name>
    <dbReference type="NCBI Taxonomy" id="7936"/>
    <lineage>
        <taxon>Eukaryota</taxon>
        <taxon>Metazoa</taxon>
        <taxon>Chordata</taxon>
        <taxon>Craniata</taxon>
        <taxon>Vertebrata</taxon>
        <taxon>Euteleostomi</taxon>
        <taxon>Actinopterygii</taxon>
        <taxon>Neopterygii</taxon>
        <taxon>Teleostei</taxon>
        <taxon>Anguilliformes</taxon>
        <taxon>Anguillidae</taxon>
        <taxon>Anguilla</taxon>
    </lineage>
</organism>
<dbReference type="EMBL" id="GBXM01012917">
    <property type="protein sequence ID" value="JAH95660.1"/>
    <property type="molecule type" value="Transcribed_RNA"/>
</dbReference>
<reference evidence="1" key="1">
    <citation type="submission" date="2014-11" db="EMBL/GenBank/DDBJ databases">
        <authorList>
            <person name="Amaro Gonzalez C."/>
        </authorList>
    </citation>
    <scope>NUCLEOTIDE SEQUENCE</scope>
</reference>
<name>A0A0E9X184_ANGAN</name>
<reference evidence="1" key="2">
    <citation type="journal article" date="2015" name="Fish Shellfish Immunol.">
        <title>Early steps in the European eel (Anguilla anguilla)-Vibrio vulnificus interaction in the gills: Role of the RtxA13 toxin.</title>
        <authorList>
            <person name="Callol A."/>
            <person name="Pajuelo D."/>
            <person name="Ebbesson L."/>
            <person name="Teles M."/>
            <person name="MacKenzie S."/>
            <person name="Amaro C."/>
        </authorList>
    </citation>
    <scope>NUCLEOTIDE SEQUENCE</scope>
</reference>
<sequence length="28" mass="3276">MNDLYLGRYKTLHMTSILLGSSWMLLAF</sequence>
<protein>
    <submittedName>
        <fullName evidence="1">Uncharacterized protein</fullName>
    </submittedName>
</protein>
<proteinExistence type="predicted"/>
<evidence type="ECO:0000313" key="1">
    <source>
        <dbReference type="EMBL" id="JAH95660.1"/>
    </source>
</evidence>
<dbReference type="AlphaFoldDB" id="A0A0E9X184"/>
<accession>A0A0E9X184</accession>